<name>A0A667GE53_LYNCA</name>
<evidence type="ECO:0000313" key="4">
    <source>
        <dbReference type="Ensembl" id="ENSLCNP00005011689.1"/>
    </source>
</evidence>
<evidence type="ECO:0000259" key="3">
    <source>
        <dbReference type="PROSITE" id="PS50021"/>
    </source>
</evidence>
<dbReference type="SUPFAM" id="SSF46966">
    <property type="entry name" value="Spectrin repeat"/>
    <property type="match status" value="4"/>
</dbReference>
<dbReference type="InterPro" id="IPR049538">
    <property type="entry name" value="PCN-like_spectrin-like_rpt"/>
</dbReference>
<dbReference type="FunFam" id="1.20.58.60:FF:000009">
    <property type="entry name" value="dystonin isoform X1"/>
    <property type="match status" value="1"/>
</dbReference>
<dbReference type="GO" id="GO:0045296">
    <property type="term" value="F:cadherin binding"/>
    <property type="evidence" value="ECO:0007669"/>
    <property type="project" value="TreeGrafter"/>
</dbReference>
<dbReference type="PROSITE" id="PS50021">
    <property type="entry name" value="CH"/>
    <property type="match status" value="1"/>
</dbReference>
<feature type="region of interest" description="Disordered" evidence="2">
    <location>
        <begin position="1"/>
        <end position="99"/>
    </location>
</feature>
<feature type="region of interest" description="Disordered" evidence="2">
    <location>
        <begin position="190"/>
        <end position="334"/>
    </location>
</feature>
<dbReference type="FunFam" id="1.20.58.60:FF:000089">
    <property type="entry name" value="microtubule-actin cross-linking factor 1 isoform X9"/>
    <property type="match status" value="1"/>
</dbReference>
<dbReference type="GO" id="GO:0005198">
    <property type="term" value="F:structural molecule activity"/>
    <property type="evidence" value="ECO:0007669"/>
    <property type="project" value="TreeGrafter"/>
</dbReference>
<dbReference type="GO" id="GO:0042060">
    <property type="term" value="P:wound healing"/>
    <property type="evidence" value="ECO:0007669"/>
    <property type="project" value="TreeGrafter"/>
</dbReference>
<dbReference type="InterPro" id="IPR018159">
    <property type="entry name" value="Spectrin/alpha-actinin"/>
</dbReference>
<dbReference type="GO" id="GO:0032886">
    <property type="term" value="P:regulation of microtubule-based process"/>
    <property type="evidence" value="ECO:0007669"/>
    <property type="project" value="TreeGrafter"/>
</dbReference>
<dbReference type="Proteomes" id="UP000472241">
    <property type="component" value="Unplaced"/>
</dbReference>
<dbReference type="GO" id="GO:0005882">
    <property type="term" value="C:intermediate filament"/>
    <property type="evidence" value="ECO:0007669"/>
    <property type="project" value="TreeGrafter"/>
</dbReference>
<dbReference type="PANTHER" id="PTHR23169">
    <property type="entry name" value="ENVOPLAKIN"/>
    <property type="match status" value="1"/>
</dbReference>
<evidence type="ECO:0000256" key="1">
    <source>
        <dbReference type="SAM" id="Coils"/>
    </source>
</evidence>
<dbReference type="GO" id="GO:0045104">
    <property type="term" value="P:intermediate filament cytoskeleton organization"/>
    <property type="evidence" value="ECO:0007669"/>
    <property type="project" value="InterPro"/>
</dbReference>
<dbReference type="GO" id="GO:0016020">
    <property type="term" value="C:membrane"/>
    <property type="evidence" value="ECO:0007669"/>
    <property type="project" value="TreeGrafter"/>
</dbReference>
<feature type="coiled-coil region" evidence="1">
    <location>
        <begin position="637"/>
        <end position="689"/>
    </location>
</feature>
<evidence type="ECO:0000256" key="2">
    <source>
        <dbReference type="SAM" id="MobiDB-lite"/>
    </source>
</evidence>
<dbReference type="SUPFAM" id="SSF47576">
    <property type="entry name" value="Calponin-homology domain, CH-domain"/>
    <property type="match status" value="1"/>
</dbReference>
<dbReference type="CDD" id="cd00176">
    <property type="entry name" value="SPEC"/>
    <property type="match status" value="1"/>
</dbReference>
<keyword evidence="5" id="KW-1185">Reference proteome</keyword>
<dbReference type="SMART" id="SM00033">
    <property type="entry name" value="CH"/>
    <property type="match status" value="1"/>
</dbReference>
<keyword evidence="1" id="KW-0175">Coiled coil</keyword>
<evidence type="ECO:0000313" key="5">
    <source>
        <dbReference type="Proteomes" id="UP000472241"/>
    </source>
</evidence>
<dbReference type="Ensembl" id="ENSLCNT00005013093.1">
    <property type="protein sequence ID" value="ENSLCNP00005011689.1"/>
    <property type="gene ID" value="ENSLCNG00005007648.1"/>
</dbReference>
<dbReference type="Pfam" id="PF21019">
    <property type="entry name" value="Spectrin_3"/>
    <property type="match status" value="1"/>
</dbReference>
<reference evidence="4" key="2">
    <citation type="submission" date="2025-09" db="UniProtKB">
        <authorList>
            <consortium name="Ensembl"/>
        </authorList>
    </citation>
    <scope>IDENTIFICATION</scope>
</reference>
<proteinExistence type="predicted"/>
<dbReference type="GO" id="GO:0005737">
    <property type="term" value="C:cytoplasm"/>
    <property type="evidence" value="ECO:0007669"/>
    <property type="project" value="TreeGrafter"/>
</dbReference>
<accession>A0A667GE53</accession>
<feature type="compositionally biased region" description="Polar residues" evidence="2">
    <location>
        <begin position="274"/>
        <end position="296"/>
    </location>
</feature>
<dbReference type="PANTHER" id="PTHR23169:SF25">
    <property type="entry name" value="MICROTUBULE-ACTIN CROSS-LINKING FACTOR 1, ISOFORMS 1_2_3_4_5"/>
    <property type="match status" value="1"/>
</dbReference>
<dbReference type="InterPro" id="IPR036872">
    <property type="entry name" value="CH_dom_sf"/>
</dbReference>
<dbReference type="FunFam" id="1.20.58.60:FF:000027">
    <property type="entry name" value="Microtubule-actin cross-linking factor 1"/>
    <property type="match status" value="1"/>
</dbReference>
<dbReference type="SMART" id="SM00150">
    <property type="entry name" value="SPEC"/>
    <property type="match status" value="2"/>
</dbReference>
<reference evidence="4" key="1">
    <citation type="submission" date="2025-08" db="UniProtKB">
        <authorList>
            <consortium name="Ensembl"/>
        </authorList>
    </citation>
    <scope>IDENTIFICATION</scope>
</reference>
<dbReference type="GO" id="GO:0051893">
    <property type="term" value="P:regulation of focal adhesion assembly"/>
    <property type="evidence" value="ECO:0007669"/>
    <property type="project" value="TreeGrafter"/>
</dbReference>
<dbReference type="GO" id="GO:0005874">
    <property type="term" value="C:microtubule"/>
    <property type="evidence" value="ECO:0007669"/>
    <property type="project" value="TreeGrafter"/>
</dbReference>
<protein>
    <recommendedName>
        <fullName evidence="3">Calponin-homology (CH) domain-containing protein</fullName>
    </recommendedName>
</protein>
<dbReference type="Gene3D" id="1.10.418.10">
    <property type="entry name" value="Calponin-like domain"/>
    <property type="match status" value="1"/>
</dbReference>
<feature type="compositionally biased region" description="Basic residues" evidence="2">
    <location>
        <begin position="25"/>
        <end position="39"/>
    </location>
</feature>
<feature type="compositionally biased region" description="Basic and acidic residues" evidence="2">
    <location>
        <begin position="9"/>
        <end position="18"/>
    </location>
</feature>
<sequence>MGNSLGCVKEPKDSRAIPEKAPISPKKRVRFKRKWRGKKTPTPEVSHEEEPLEGTTVIEETETLPKLTVSLQKEEGAGGTEHPTSDILLPRDSAPSSGMGAQGMIVQVKERFQGEIQTAHLLLENESSVAGGVWDSLQEGRTVIAHLLDNPAERNCEKSVSQLVEFPRTASCNSRAVLLPLQGETAVGKGGAQLGLRSGTFPPPDHPTDAGSPDQLSGVQGVGAGTAGICSGPQTGAWIAEPSVPSSLPDQSRGHRCTEPAHVGRVPPQGPRLPTSQSDLSISGRTVSVLPSSSGYGSDGPHLRGIQPRDTEPEKSSTSFSEEDGTLSLEASHTPPWGLEEISDIYISGESGDMSAKEKLLLWTQKVTAGYTGIKCTNFSSCWSDGKMFNALIHRYRPDLVDMERVQIQSNRENLEQAFEVAERLGVTRLLDAEDVDVPSPDEKSVITYVSSIYDAFPKVPEGGEGISATEVDSRWQEYQSRVDSLIPWIKQHTILMSDKSFPQNPVELKALYNQYIHFKETEILAKEREKGRIEELYKLLEVWIEFGRIKLPQGYHPNDVEEEWGKLIIEMLEREKSLRPAVERLELLLQIANKIQNGALNCEEKLTLAKNTLQADAAHLESGQPVQCESDVIMYIQECEGLIRQLQVDLQILRDENYYQLEELAFRVMRLQDELVTLRLECTNLYRKGHFTSLELAPPSTLTTTHLKAEPLTKGTHSSSTSWFRKPMTRAELVSISSSEDEGNLRFVYELLSWVEEMQMKLERAEWGNDLPSVELQLETQQHIHTSVEELGSSVKEARLYEGKMSQNFHTSYVETLGKLETQYCKLKETSSFRMRHLQSLHKFVSRATAELIWLNEKEEEELAYDWSDNNPNISAKRNYFSELTMQLEEKQDVFRSLQDTAELLSLENHPAKQTVEAYSAAVQSQLQWMKQLCLCVEQHVKENTAYFQFFSDARDLESFLRNLQDSIKRKYSCDHNTSLSRLEDLLQDSMDEKEQLIQSKSSVASLVGRSKTIVQLKPRSPDHVLKSTISVKAICDYRQIEVRGWKGYLWLQKEGREKQNLQVRGVIEKGLMLQIF</sequence>
<dbReference type="InterPro" id="IPR043197">
    <property type="entry name" value="Plakin"/>
</dbReference>
<dbReference type="FunFam" id="1.10.418.10:FF:000002">
    <property type="entry name" value="Microtubule-actin cross-linking factor 1"/>
    <property type="match status" value="1"/>
</dbReference>
<dbReference type="AlphaFoldDB" id="A0A667GE53"/>
<feature type="domain" description="Calponin-homology (CH)" evidence="3">
    <location>
        <begin position="354"/>
        <end position="458"/>
    </location>
</feature>
<dbReference type="Pfam" id="PF21020">
    <property type="entry name" value="Spectrin_4"/>
    <property type="match status" value="1"/>
</dbReference>
<organism evidence="4 5">
    <name type="scientific">Lynx canadensis</name>
    <name type="common">Canada lynx</name>
    <name type="synonym">Felis canadensis</name>
    <dbReference type="NCBI Taxonomy" id="61383"/>
    <lineage>
        <taxon>Eukaryota</taxon>
        <taxon>Metazoa</taxon>
        <taxon>Chordata</taxon>
        <taxon>Craniata</taxon>
        <taxon>Vertebrata</taxon>
        <taxon>Euteleostomi</taxon>
        <taxon>Mammalia</taxon>
        <taxon>Eutheria</taxon>
        <taxon>Laurasiatheria</taxon>
        <taxon>Carnivora</taxon>
        <taxon>Feliformia</taxon>
        <taxon>Felidae</taxon>
        <taxon>Felinae</taxon>
        <taxon>Lynx</taxon>
    </lineage>
</organism>
<dbReference type="GO" id="GO:0015629">
    <property type="term" value="C:actin cytoskeleton"/>
    <property type="evidence" value="ECO:0007669"/>
    <property type="project" value="TreeGrafter"/>
</dbReference>
<dbReference type="Gene3D" id="1.20.58.60">
    <property type="match status" value="4"/>
</dbReference>
<dbReference type="InterPro" id="IPR001715">
    <property type="entry name" value="CH_dom"/>
</dbReference>
<dbReference type="Pfam" id="PF00307">
    <property type="entry name" value="CH"/>
    <property type="match status" value="1"/>
</dbReference>
<dbReference type="CDD" id="cd21240">
    <property type="entry name" value="CH_MACF1_rpt2"/>
    <property type="match status" value="1"/>
</dbReference>